<dbReference type="EMBL" id="CP002305">
    <property type="protein sequence ID" value="ADQ18974.1"/>
    <property type="molecule type" value="Genomic_DNA"/>
</dbReference>
<dbReference type="Proteomes" id="UP000007435">
    <property type="component" value="Chromosome"/>
</dbReference>
<protein>
    <recommendedName>
        <fullName evidence="3">DUF3299 domain-containing protein</fullName>
    </recommendedName>
</protein>
<evidence type="ECO:0000313" key="1">
    <source>
        <dbReference type="EMBL" id="ADQ18974.1"/>
    </source>
</evidence>
<keyword evidence="2" id="KW-1185">Reference proteome</keyword>
<dbReference type="Gene3D" id="2.40.50.870">
    <property type="entry name" value="Protein of unknown function (DUF3299)"/>
    <property type="match status" value="1"/>
</dbReference>
<dbReference type="OrthoDB" id="1348500at2"/>
<reference evidence="1 2" key="2">
    <citation type="journal article" date="2011" name="Stand. Genomic Sci.">
        <title>Complete genome sequence of Leadbetterella byssophila type strain (4M15).</title>
        <authorList>
            <person name="Abt B."/>
            <person name="Teshima H."/>
            <person name="Lucas S."/>
            <person name="Lapidus A."/>
            <person name="Del Rio T.G."/>
            <person name="Nolan M."/>
            <person name="Tice H."/>
            <person name="Cheng J.F."/>
            <person name="Pitluck S."/>
            <person name="Liolios K."/>
            <person name="Pagani I."/>
            <person name="Ivanova N."/>
            <person name="Mavromatis K."/>
            <person name="Pati A."/>
            <person name="Tapia R."/>
            <person name="Han C."/>
            <person name="Goodwin L."/>
            <person name="Chen A."/>
            <person name="Palaniappan K."/>
            <person name="Land M."/>
            <person name="Hauser L."/>
            <person name="Chang Y.J."/>
            <person name="Jeffries C.D."/>
            <person name="Rohde M."/>
            <person name="Goker M."/>
            <person name="Tindall B.J."/>
            <person name="Detter J.C."/>
            <person name="Woyke T."/>
            <person name="Bristow J."/>
            <person name="Eisen J.A."/>
            <person name="Markowitz V."/>
            <person name="Hugenholtz P."/>
            <person name="Klenk H.P."/>
            <person name="Kyrpides N.C."/>
        </authorList>
    </citation>
    <scope>NUCLEOTIDE SEQUENCE [LARGE SCALE GENOMIC DNA]</scope>
    <source>
        <strain evidence="2">DSM 17132 / JCM 16389 / KACC 11308 / NBRC 106382 / 4M15</strain>
    </source>
</reference>
<accession>E4RX59</accession>
<gene>
    <name evidence="1" type="ordered locus">Lbys_3322</name>
</gene>
<dbReference type="HOGENOM" id="CLU_117100_1_0_10"/>
<dbReference type="AlphaFoldDB" id="E4RX59"/>
<organism evidence="1 2">
    <name type="scientific">Leadbetterella byssophila (strain DSM 17132 / JCM 16389 / KACC 11308 / NBRC 106382 / 4M15)</name>
    <dbReference type="NCBI Taxonomy" id="649349"/>
    <lineage>
        <taxon>Bacteria</taxon>
        <taxon>Pseudomonadati</taxon>
        <taxon>Bacteroidota</taxon>
        <taxon>Cytophagia</taxon>
        <taxon>Cytophagales</taxon>
        <taxon>Leadbetterellaceae</taxon>
        <taxon>Leadbetterella</taxon>
    </lineage>
</organism>
<proteinExistence type="predicted"/>
<evidence type="ECO:0008006" key="3">
    <source>
        <dbReference type="Google" id="ProtNLM"/>
    </source>
</evidence>
<dbReference type="KEGG" id="lby:Lbys_3322"/>
<evidence type="ECO:0000313" key="2">
    <source>
        <dbReference type="Proteomes" id="UP000007435"/>
    </source>
</evidence>
<dbReference type="eggNOG" id="COG3495">
    <property type="taxonomic scope" value="Bacteria"/>
</dbReference>
<name>E4RX59_LEAB4</name>
<reference key="1">
    <citation type="submission" date="2010-11" db="EMBL/GenBank/DDBJ databases">
        <title>The complete genome of Leadbetterella byssophila DSM 17132.</title>
        <authorList>
            <consortium name="US DOE Joint Genome Institute (JGI-PGF)"/>
            <person name="Lucas S."/>
            <person name="Copeland A."/>
            <person name="Lapidus A."/>
            <person name="Glavina del Rio T."/>
            <person name="Dalin E."/>
            <person name="Tice H."/>
            <person name="Bruce D."/>
            <person name="Goodwin L."/>
            <person name="Pitluck S."/>
            <person name="Kyrpides N."/>
            <person name="Mavromatis K."/>
            <person name="Ivanova N."/>
            <person name="Teshima H."/>
            <person name="Brettin T."/>
            <person name="Detter J.C."/>
            <person name="Han C."/>
            <person name="Tapia R."/>
            <person name="Land M."/>
            <person name="Hauser L."/>
            <person name="Markowitz V."/>
            <person name="Cheng J.-F."/>
            <person name="Hugenholtz P."/>
            <person name="Woyke T."/>
            <person name="Wu D."/>
            <person name="Tindall B."/>
            <person name="Pomrenke H.G."/>
            <person name="Brambilla E."/>
            <person name="Klenk H.-P."/>
            <person name="Eisen J.A."/>
        </authorList>
    </citation>
    <scope>NUCLEOTIDE SEQUENCE [LARGE SCALE GENOMIC DNA]</scope>
    <source>
        <strain>DSM 17132</strain>
    </source>
</reference>
<dbReference type="RefSeq" id="WP_013409999.1">
    <property type="nucleotide sequence ID" value="NC_014655.1"/>
</dbReference>
<dbReference type="STRING" id="649349.Lbys_3322"/>
<sequence>MNKKLILALFIIPAFVFAFNPIKITWEQLSDVTFKKKWSSTENMFLLEPQFGPKVTALKGKEVALTGYMIPVDVDANYYVLSSNPFASCFFCGGAGPESVVSIKFKKVNKRFNTDDRVTIKGVLRLNVDDINDLNYILEGAEVIG</sequence>